<keyword evidence="2" id="KW-1185">Reference proteome</keyword>
<sequence>MAGYAATHFSERSSSGGYFRGVRSNDVSRDLRGCLSVSTKIGLTPHSLHHSSEHRDSRPPPLLLVVRHDECPTTAPWLKMFGDGWCVPLVPASRRYRRINLSRGLHTRTLPFHRSYAFSKFSGYMSRRLGDEISSKWITNF</sequence>
<evidence type="ECO:0000313" key="1">
    <source>
        <dbReference type="EMBL" id="KAK9309884.1"/>
    </source>
</evidence>
<dbReference type="Proteomes" id="UP001432146">
    <property type="component" value="Unassembled WGS sequence"/>
</dbReference>
<comment type="caution">
    <text evidence="1">The sequence shown here is derived from an EMBL/GenBank/DDBJ whole genome shotgun (WGS) entry which is preliminary data.</text>
</comment>
<proteinExistence type="predicted"/>
<protein>
    <submittedName>
        <fullName evidence="1">Uncharacterized protein</fullName>
    </submittedName>
</protein>
<dbReference type="EMBL" id="JAWNGG020000008">
    <property type="protein sequence ID" value="KAK9309884.1"/>
    <property type="molecule type" value="Genomic_DNA"/>
</dbReference>
<name>A0AAW1AMF3_9HYME</name>
<evidence type="ECO:0000313" key="2">
    <source>
        <dbReference type="Proteomes" id="UP001432146"/>
    </source>
</evidence>
<dbReference type="AlphaFoldDB" id="A0AAW1AMF3"/>
<organism evidence="1 2">
    <name type="scientific">Tetragonisca angustula</name>
    <dbReference type="NCBI Taxonomy" id="166442"/>
    <lineage>
        <taxon>Eukaryota</taxon>
        <taxon>Metazoa</taxon>
        <taxon>Ecdysozoa</taxon>
        <taxon>Arthropoda</taxon>
        <taxon>Hexapoda</taxon>
        <taxon>Insecta</taxon>
        <taxon>Pterygota</taxon>
        <taxon>Neoptera</taxon>
        <taxon>Endopterygota</taxon>
        <taxon>Hymenoptera</taxon>
        <taxon>Apocrita</taxon>
        <taxon>Aculeata</taxon>
        <taxon>Apoidea</taxon>
        <taxon>Anthophila</taxon>
        <taxon>Apidae</taxon>
        <taxon>Tetragonisca</taxon>
    </lineage>
</organism>
<reference evidence="1 2" key="1">
    <citation type="submission" date="2024-05" db="EMBL/GenBank/DDBJ databases">
        <title>The nuclear and mitochondrial genome assemblies of Tetragonisca angustula (Apidae: Meliponini), a tiny yet remarkable pollinator in the Neotropics.</title>
        <authorList>
            <person name="Ferrari R."/>
            <person name="Ricardo P.C."/>
            <person name="Dias F.C."/>
            <person name="Araujo N.S."/>
            <person name="Soares D.O."/>
            <person name="Zhou Q.-S."/>
            <person name="Zhu C.-D."/>
            <person name="Coutinho L."/>
            <person name="Airas M.C."/>
            <person name="Batista T.M."/>
        </authorList>
    </citation>
    <scope>NUCLEOTIDE SEQUENCE [LARGE SCALE GENOMIC DNA]</scope>
    <source>
        <strain evidence="1">ASF017062</strain>
        <tissue evidence="1">Abdomen</tissue>
    </source>
</reference>
<accession>A0AAW1AMF3</accession>
<gene>
    <name evidence="1" type="ORF">QLX08_000678</name>
</gene>